<gene>
    <name evidence="2" type="ORF">MNB_SM-7-79</name>
</gene>
<name>A0A1W1C0W3_9ZZZZ</name>
<protein>
    <submittedName>
        <fullName evidence="2">Death on curing protein, Doc toxin</fullName>
    </submittedName>
</protein>
<evidence type="ECO:0000313" key="2">
    <source>
        <dbReference type="EMBL" id="SFV59352.1"/>
    </source>
</evidence>
<accession>A0A1W1C0W3</accession>
<keyword evidence="1" id="KW-1277">Toxin-antitoxin system</keyword>
<dbReference type="AlphaFoldDB" id="A0A1W1C0W3"/>
<dbReference type="Pfam" id="PF05016">
    <property type="entry name" value="ParE_toxin"/>
    <property type="match status" value="1"/>
</dbReference>
<sequence length="93" mass="11372">MEIIYRPKFINSFNAIWDYIAQDSKNRANQFKRDIKRLIEDIPSMPYKCRKSIYFDDEHIRDLIYKGYTIAYKIEEDQERIIILGIKKYQESL</sequence>
<dbReference type="Gene3D" id="3.30.2310.20">
    <property type="entry name" value="RelE-like"/>
    <property type="match status" value="1"/>
</dbReference>
<evidence type="ECO:0000256" key="1">
    <source>
        <dbReference type="ARBA" id="ARBA00022649"/>
    </source>
</evidence>
<dbReference type="InterPro" id="IPR035093">
    <property type="entry name" value="RelE/ParE_toxin_dom_sf"/>
</dbReference>
<reference evidence="2" key="1">
    <citation type="submission" date="2016-10" db="EMBL/GenBank/DDBJ databases">
        <authorList>
            <person name="de Groot N.N."/>
        </authorList>
    </citation>
    <scope>NUCLEOTIDE SEQUENCE</scope>
</reference>
<organism evidence="2">
    <name type="scientific">hydrothermal vent metagenome</name>
    <dbReference type="NCBI Taxonomy" id="652676"/>
    <lineage>
        <taxon>unclassified sequences</taxon>
        <taxon>metagenomes</taxon>
        <taxon>ecological metagenomes</taxon>
    </lineage>
</organism>
<dbReference type="InterPro" id="IPR007712">
    <property type="entry name" value="RelE/ParE_toxin"/>
</dbReference>
<proteinExistence type="predicted"/>
<dbReference type="EMBL" id="FPHB01000046">
    <property type="protein sequence ID" value="SFV59352.1"/>
    <property type="molecule type" value="Genomic_DNA"/>
</dbReference>